<dbReference type="Gene3D" id="3.60.20.40">
    <property type="match status" value="1"/>
</dbReference>
<dbReference type="SUPFAM" id="SSF56235">
    <property type="entry name" value="N-terminal nucleophile aminohydrolases (Ntn hydrolases)"/>
    <property type="match status" value="1"/>
</dbReference>
<name>A0A934MEY7_9HYPH</name>
<dbReference type="InterPro" id="IPR029055">
    <property type="entry name" value="Ntn_hydrolases_N"/>
</dbReference>
<sequence>MSDEWFQSPSRRSVIASEAMVVAATPQATFAGYDVLREGGNAVDAAVAAIAVTSVVEASQCGLGGDCFAFVARPDAVPVAYNGSGRAPMGLSLDRLLGEGVGAIARTSPHAVTVPGAVEAWCRLHADFGSLDLERLLAPAIGYAENGYVVQRRVAHDWAMSADLLAAQDNASRFYLRSDGSAPVAGSRHHLPGLTTVFRAIAAKGSDGFYRGPVAEDIVAYLRSLGGAHDLADFADHHGAYVDPISRRFHGHDVYECPPNGQGIAALIIIGLLEALLGDGTLDSTDGVHLLAEASKIAFAIRDELVADPVASPMDVDRWLTPEATARLAARVDRARATPRTSVAEMMPAHPETSYVTVVDRDGLAVSLISSIFSDFGSTLVEPRSGILLQNRGAGFKLEPGHPNAIAPGKRPLHTIIPAMAMKGGRPSLSFGVVGGHYQPVGHTMVLHSMLAEGLDPQEALNRARSLCQSGSLELEAIHPPERARALEARGHSVVYPSVSLGGGHVIEIDHERGVLIGASDPRRDGVVAGF</sequence>
<keyword evidence="2" id="KW-1185">Reference proteome</keyword>
<dbReference type="InterPro" id="IPR052896">
    <property type="entry name" value="GGT-like_enzyme"/>
</dbReference>
<organism evidence="1 2">
    <name type="scientific">Acuticoccus mangrovi</name>
    <dbReference type="NCBI Taxonomy" id="2796142"/>
    <lineage>
        <taxon>Bacteria</taxon>
        <taxon>Pseudomonadati</taxon>
        <taxon>Pseudomonadota</taxon>
        <taxon>Alphaproteobacteria</taxon>
        <taxon>Hyphomicrobiales</taxon>
        <taxon>Amorphaceae</taxon>
        <taxon>Acuticoccus</taxon>
    </lineage>
</organism>
<dbReference type="InterPro" id="IPR043137">
    <property type="entry name" value="GGT_ssub_C"/>
</dbReference>
<reference evidence="1" key="1">
    <citation type="submission" date="2020-12" db="EMBL/GenBank/DDBJ databases">
        <title>Bacterial taxonomy.</title>
        <authorList>
            <person name="Pan X."/>
        </authorList>
    </citation>
    <scope>NUCLEOTIDE SEQUENCE</scope>
    <source>
        <strain evidence="1">B2012</strain>
    </source>
</reference>
<protein>
    <submittedName>
        <fullName evidence="1">Gamma-glutamyltransferase family protein</fullName>
    </submittedName>
</protein>
<comment type="caution">
    <text evidence="1">The sequence shown here is derived from an EMBL/GenBank/DDBJ whole genome shotgun (WGS) entry which is preliminary data.</text>
</comment>
<proteinExistence type="predicted"/>
<evidence type="ECO:0000313" key="2">
    <source>
        <dbReference type="Proteomes" id="UP000609531"/>
    </source>
</evidence>
<accession>A0A934MEY7</accession>
<dbReference type="InterPro" id="IPR043138">
    <property type="entry name" value="GGT_lsub"/>
</dbReference>
<dbReference type="PANTHER" id="PTHR43881">
    <property type="entry name" value="GAMMA-GLUTAMYLTRANSPEPTIDASE (AFU_ORTHOLOGUE AFUA_4G13580)"/>
    <property type="match status" value="1"/>
</dbReference>
<dbReference type="PRINTS" id="PR01210">
    <property type="entry name" value="GGTRANSPTASE"/>
</dbReference>
<dbReference type="EMBL" id="JAEKJA010000023">
    <property type="protein sequence ID" value="MBJ3778077.1"/>
    <property type="molecule type" value="Genomic_DNA"/>
</dbReference>
<dbReference type="Proteomes" id="UP000609531">
    <property type="component" value="Unassembled WGS sequence"/>
</dbReference>
<evidence type="ECO:0000313" key="1">
    <source>
        <dbReference type="EMBL" id="MBJ3778077.1"/>
    </source>
</evidence>
<dbReference type="Pfam" id="PF01019">
    <property type="entry name" value="G_glu_transpept"/>
    <property type="match status" value="1"/>
</dbReference>
<dbReference type="RefSeq" id="WP_198883980.1">
    <property type="nucleotide sequence ID" value="NZ_JAEKJA010000023.1"/>
</dbReference>
<dbReference type="PANTHER" id="PTHR43881:SF1">
    <property type="entry name" value="GAMMA-GLUTAMYLTRANSPEPTIDASE (AFU_ORTHOLOGUE AFUA_4G13580)"/>
    <property type="match status" value="1"/>
</dbReference>
<dbReference type="AlphaFoldDB" id="A0A934MEY7"/>
<gene>
    <name evidence="1" type="ORF">JCR33_20420</name>
</gene>
<dbReference type="Gene3D" id="1.10.246.130">
    <property type="match status" value="1"/>
</dbReference>